<reference evidence="1" key="1">
    <citation type="submission" date="2012-03" db="EMBL/GenBank/DDBJ databases">
        <title>De novo sequencing, assembly and analysis of the genome of the laboratory strain Saccharomyces cerevisiae CEN.PK113-7D, a model for modern industrial biotechnology.</title>
        <authorList>
            <person name="Nijkamp J.F."/>
            <person name="van den Broek M.A."/>
            <person name="Datema E."/>
            <person name="de Kok S."/>
            <person name="Bosman L."/>
            <person name="Luttink M.A."/>
            <person name="Daran-Lapujade P."/>
            <person name="Vongsangnak W."/>
            <person name="Nielsen J."/>
            <person name="Heijne W.H.M."/>
            <person name="Klaassen P."/>
            <person name="Platt D."/>
            <person name="Paddon C.J."/>
            <person name="Koetter P."/>
            <person name="van Ham R.C."/>
            <person name="Reinders M.J.T."/>
            <person name="Pronk J.T."/>
            <person name="de Ridder D."/>
            <person name="Daran J.-M."/>
        </authorList>
    </citation>
    <scope>NUCLEOTIDE SEQUENCE</scope>
    <source>
        <strain evidence="1">CEN.PK113-7D</strain>
    </source>
</reference>
<gene>
    <name evidence="1" type="ORF">CENPK1137D_4899</name>
</gene>
<organism evidence="1">
    <name type="scientific">Saccharomyces cerevisiae (strain CEN.PK113-7D)</name>
    <name type="common">Baker's yeast</name>
    <dbReference type="NCBI Taxonomy" id="889517"/>
    <lineage>
        <taxon>Eukaryota</taxon>
        <taxon>Fungi</taxon>
        <taxon>Dikarya</taxon>
        <taxon>Ascomycota</taxon>
        <taxon>Saccharomycotina</taxon>
        <taxon>Saccharomycetes</taxon>
        <taxon>Saccharomycetales</taxon>
        <taxon>Saccharomycetaceae</taxon>
        <taxon>Saccharomyces</taxon>
    </lineage>
</organism>
<dbReference type="EMBL" id="CM001523">
    <property type="protein sequence ID" value="EIW12281.1"/>
    <property type="molecule type" value="Genomic_DNA"/>
</dbReference>
<sequence length="78" mass="9095">MQRVRIGQWVYDMEAIHRSDSHECPKRTCGNQTLNPGSIIKEIQYKKYRYILFPPIAANQFTPGCSEYIPILHDAIKD</sequence>
<dbReference type="Proteomes" id="UP000013192">
    <property type="component" value="Chromosome II"/>
</dbReference>
<protein>
    <submittedName>
        <fullName evidence="1">Uncharacterized protein</fullName>
    </submittedName>
</protein>
<proteinExistence type="predicted"/>
<evidence type="ECO:0000313" key="1">
    <source>
        <dbReference type="EMBL" id="EIW12281.1"/>
    </source>
</evidence>
<dbReference type="HOGENOM" id="CLU_2623893_0_0_1"/>
<accession>N1P902</accession>
<dbReference type="AlphaFoldDB" id="N1P902"/>
<name>N1P902_YEASC</name>